<feature type="domain" description="Calponin-homology (CH)" evidence="2">
    <location>
        <begin position="302"/>
        <end position="425"/>
    </location>
</feature>
<dbReference type="SUPFAM" id="SSF47576">
    <property type="entry name" value="Calponin-homology domain, CH-domain"/>
    <property type="match status" value="1"/>
</dbReference>
<name>A0A9B0TYN4_CHRAS</name>
<dbReference type="Proteomes" id="UP000504623">
    <property type="component" value="Unplaced"/>
</dbReference>
<reference evidence="4" key="1">
    <citation type="submission" date="2025-08" db="UniProtKB">
        <authorList>
            <consortium name="RefSeq"/>
        </authorList>
    </citation>
    <scope>IDENTIFICATION</scope>
    <source>
        <tissue evidence="4">Spleen</tissue>
    </source>
</reference>
<dbReference type="InterPro" id="IPR036872">
    <property type="entry name" value="CH_dom_sf"/>
</dbReference>
<dbReference type="GeneID" id="102822227"/>
<dbReference type="PANTHER" id="PTHR45912">
    <property type="entry name" value="CILIA- AND FLAGELLA-ASSOCIATED PROTEIN 47"/>
    <property type="match status" value="1"/>
</dbReference>
<dbReference type="RefSeq" id="XP_006870219.1">
    <property type="nucleotide sequence ID" value="XM_006870157.1"/>
</dbReference>
<feature type="region of interest" description="Disordered" evidence="1">
    <location>
        <begin position="1"/>
        <end position="29"/>
    </location>
</feature>
<evidence type="ECO:0000313" key="3">
    <source>
        <dbReference type="Proteomes" id="UP000504623"/>
    </source>
</evidence>
<dbReference type="InterPro" id="IPR001715">
    <property type="entry name" value="CH_dom"/>
</dbReference>
<dbReference type="InterPro" id="IPR056343">
    <property type="entry name" value="CFAP47_dom"/>
</dbReference>
<dbReference type="Gene3D" id="1.10.418.10">
    <property type="entry name" value="Calponin-like domain"/>
    <property type="match status" value="1"/>
</dbReference>
<dbReference type="CTD" id="286464"/>
<accession>A0A9B0TYN4</accession>
<dbReference type="PROSITE" id="PS50021">
    <property type="entry name" value="CH"/>
    <property type="match status" value="1"/>
</dbReference>
<evidence type="ECO:0000313" key="4">
    <source>
        <dbReference type="RefSeq" id="XP_006870219.1"/>
    </source>
</evidence>
<dbReference type="Gene3D" id="2.60.40.10">
    <property type="entry name" value="Immunoglobulins"/>
    <property type="match status" value="1"/>
</dbReference>
<dbReference type="GO" id="GO:0007288">
    <property type="term" value="P:sperm axoneme assembly"/>
    <property type="evidence" value="ECO:0007669"/>
    <property type="project" value="TreeGrafter"/>
</dbReference>
<dbReference type="Pfam" id="PF24529">
    <property type="entry name" value="CFAP47"/>
    <property type="match status" value="1"/>
</dbReference>
<dbReference type="PANTHER" id="PTHR45912:SF3">
    <property type="entry name" value="CILIA- AND FLAGELLA-ASSOCIATED PROTEIN 47"/>
    <property type="match status" value="1"/>
</dbReference>
<proteinExistence type="predicted"/>
<dbReference type="InterPro" id="IPR013783">
    <property type="entry name" value="Ig-like_fold"/>
</dbReference>
<feature type="compositionally biased region" description="Basic and acidic residues" evidence="1">
    <location>
        <begin position="1"/>
        <end position="10"/>
    </location>
</feature>
<dbReference type="GO" id="GO:0005929">
    <property type="term" value="C:cilium"/>
    <property type="evidence" value="ECO:0007669"/>
    <property type="project" value="TreeGrafter"/>
</dbReference>
<organism evidence="3 4">
    <name type="scientific">Chrysochloris asiatica</name>
    <name type="common">Cape golden mole</name>
    <dbReference type="NCBI Taxonomy" id="185453"/>
    <lineage>
        <taxon>Eukaryota</taxon>
        <taxon>Metazoa</taxon>
        <taxon>Chordata</taxon>
        <taxon>Craniata</taxon>
        <taxon>Vertebrata</taxon>
        <taxon>Euteleostomi</taxon>
        <taxon>Mammalia</taxon>
        <taxon>Eutheria</taxon>
        <taxon>Afrotheria</taxon>
        <taxon>Chrysochloridae</taxon>
        <taxon>Chrysochlorinae</taxon>
        <taxon>Chrysochloris</taxon>
    </lineage>
</organism>
<evidence type="ECO:0000259" key="2">
    <source>
        <dbReference type="PROSITE" id="PS50021"/>
    </source>
</evidence>
<keyword evidence="3" id="KW-1185">Reference proteome</keyword>
<gene>
    <name evidence="4" type="primary">CHDC2</name>
</gene>
<evidence type="ECO:0000256" key="1">
    <source>
        <dbReference type="SAM" id="MobiDB-lite"/>
    </source>
</evidence>
<protein>
    <submittedName>
        <fullName evidence="4">Calponin homology domain-containing protein 2</fullName>
    </submittedName>
</protein>
<dbReference type="OrthoDB" id="10060824at2759"/>
<dbReference type="AlphaFoldDB" id="A0A9B0TYN4"/>
<sequence length="559" mass="63542">MLGGDKDGSMKIKSSAPFPSPVASKVTSFTTKANDSEPVRRKFFIGMEISFEHLKLEKIETLRRQDDGSLIKERRSMQSFIPEEGTKAFDFFQKVVDATETWFSLFGWLQGPNSISIPESVRRAVHKILFFQTEPLPKNDKQKDFAKYNRTIYDMLLNLSGKLLPGVNSTQSLPVDKTERLMQLHLQHTSLLNFLNTQGACIAHVLPEFLLEPEDYKKWIEIASSDTRPSTSGAPKEKNRLIIDITDFEALSKRAWTDVLLQIYKVLILSRVAPHSPKATPGIQVQNAPKINPCFVTSNVYSAAERILLSWLNTNYENTRHAVWKNCRTGVIPPEKWIVNFDKDLLDGLVLAAQMAAYCPFLIDSHFIYMYTQPKGPEQHLHNCLVVVNAFRDIGFNMDTQAYDICHPNPVLMLMLCVYMHERLPAYLPRKVVLFPCTLHETVTKQILLKNPSTKRLVYRTFIVGRDATDFALFKTGKVVTISPKNQINIMVKFTSRFLYPAEATLLLISKSKHADEGTTMTFALKGEVLKFAEDSEDDVSNGVEPFKFILYRFLSAVG</sequence>